<evidence type="ECO:0000313" key="4">
    <source>
        <dbReference type="Proteomes" id="UP000028999"/>
    </source>
</evidence>
<name>A0A078I8C7_BRANA</name>
<dbReference type="PaxDb" id="3708-A0A078I8C7"/>
<proteinExistence type="predicted"/>
<reference evidence="3" key="2">
    <citation type="submission" date="2014-06" db="EMBL/GenBank/DDBJ databases">
        <authorList>
            <person name="Genoscope - CEA"/>
        </authorList>
    </citation>
    <scope>NUCLEOTIDE SEQUENCE</scope>
</reference>
<reference evidence="2" key="3">
    <citation type="submission" date="2021-01" db="EMBL/GenBank/DDBJ databases">
        <authorList>
            <consortium name="Genoscope - CEA"/>
            <person name="William W."/>
        </authorList>
    </citation>
    <scope>NUCLEOTIDE SEQUENCE</scope>
</reference>
<dbReference type="EMBL" id="LK032632">
    <property type="protein sequence ID" value="CDY45654.1"/>
    <property type="molecule type" value="Genomic_DNA"/>
</dbReference>
<dbReference type="Proteomes" id="UP000028999">
    <property type="component" value="Unassembled WGS sequence"/>
</dbReference>
<dbReference type="Gramene" id="CDY45654">
    <property type="protein sequence ID" value="CDY45654"/>
    <property type="gene ID" value="GSBRNA2T00082422001"/>
</dbReference>
<gene>
    <name evidence="3" type="primary">BnaC09g31960D</name>
    <name evidence="2" type="ORF">DARMORV10_C09P46100.1</name>
    <name evidence="3" type="ORF">GSBRNA2T00082422001</name>
</gene>
<evidence type="ECO:0000313" key="2">
    <source>
        <dbReference type="EMBL" id="CAF1761457.1"/>
    </source>
</evidence>
<organism evidence="3 4">
    <name type="scientific">Brassica napus</name>
    <name type="common">Rape</name>
    <dbReference type="NCBI Taxonomy" id="3708"/>
    <lineage>
        <taxon>Eukaryota</taxon>
        <taxon>Viridiplantae</taxon>
        <taxon>Streptophyta</taxon>
        <taxon>Embryophyta</taxon>
        <taxon>Tracheophyta</taxon>
        <taxon>Spermatophyta</taxon>
        <taxon>Magnoliopsida</taxon>
        <taxon>eudicotyledons</taxon>
        <taxon>Gunneridae</taxon>
        <taxon>Pentapetalae</taxon>
        <taxon>rosids</taxon>
        <taxon>malvids</taxon>
        <taxon>Brassicales</taxon>
        <taxon>Brassicaceae</taxon>
        <taxon>Brassiceae</taxon>
        <taxon>Brassica</taxon>
    </lineage>
</organism>
<keyword evidence="4" id="KW-1185">Reference proteome</keyword>
<keyword evidence="1" id="KW-0732">Signal</keyword>
<feature type="chain" id="PRO_5040665754" evidence="1">
    <location>
        <begin position="24"/>
        <end position="67"/>
    </location>
</feature>
<sequence>MDENNTRTIVTAQVIVFVALVLMEEPTSIPLCNNINANTLEKCRPAVTGNKLLISNVSASSNLISPF</sequence>
<accession>A0A078I8C7</accession>
<feature type="signal peptide" evidence="1">
    <location>
        <begin position="1"/>
        <end position="23"/>
    </location>
</feature>
<evidence type="ECO:0000313" key="3">
    <source>
        <dbReference type="EMBL" id="CDY45654.1"/>
    </source>
</evidence>
<dbReference type="Proteomes" id="UP001295469">
    <property type="component" value="Chromosome C09"/>
</dbReference>
<dbReference type="AlphaFoldDB" id="A0A078I8C7"/>
<dbReference type="EMBL" id="HG994373">
    <property type="protein sequence ID" value="CAF1761457.1"/>
    <property type="molecule type" value="Genomic_DNA"/>
</dbReference>
<protein>
    <submittedName>
        <fullName evidence="2">(rape) hypothetical protein</fullName>
    </submittedName>
    <submittedName>
        <fullName evidence="3">BnaC09g31960D protein</fullName>
    </submittedName>
</protein>
<reference evidence="3 4" key="1">
    <citation type="journal article" date="2014" name="Science">
        <title>Plant genetics. Early allopolyploid evolution in the post-Neolithic Brassica napus oilseed genome.</title>
        <authorList>
            <person name="Chalhoub B."/>
            <person name="Denoeud F."/>
            <person name="Liu S."/>
            <person name="Parkin I.A."/>
            <person name="Tang H."/>
            <person name="Wang X."/>
            <person name="Chiquet J."/>
            <person name="Belcram H."/>
            <person name="Tong C."/>
            <person name="Samans B."/>
            <person name="Correa M."/>
            <person name="Da Silva C."/>
            <person name="Just J."/>
            <person name="Falentin C."/>
            <person name="Koh C.S."/>
            <person name="Le Clainche I."/>
            <person name="Bernard M."/>
            <person name="Bento P."/>
            <person name="Noel B."/>
            <person name="Labadie K."/>
            <person name="Alberti A."/>
            <person name="Charles M."/>
            <person name="Arnaud D."/>
            <person name="Guo H."/>
            <person name="Daviaud C."/>
            <person name="Alamery S."/>
            <person name="Jabbari K."/>
            <person name="Zhao M."/>
            <person name="Edger P.P."/>
            <person name="Chelaifa H."/>
            <person name="Tack D."/>
            <person name="Lassalle G."/>
            <person name="Mestiri I."/>
            <person name="Schnel N."/>
            <person name="Le Paslier M.C."/>
            <person name="Fan G."/>
            <person name="Renault V."/>
            <person name="Bayer P.E."/>
            <person name="Golicz A.A."/>
            <person name="Manoli S."/>
            <person name="Lee T.H."/>
            <person name="Thi V.H."/>
            <person name="Chalabi S."/>
            <person name="Hu Q."/>
            <person name="Fan C."/>
            <person name="Tollenaere R."/>
            <person name="Lu Y."/>
            <person name="Battail C."/>
            <person name="Shen J."/>
            <person name="Sidebottom C.H."/>
            <person name="Wang X."/>
            <person name="Canaguier A."/>
            <person name="Chauveau A."/>
            <person name="Berard A."/>
            <person name="Deniot G."/>
            <person name="Guan M."/>
            <person name="Liu Z."/>
            <person name="Sun F."/>
            <person name="Lim Y.P."/>
            <person name="Lyons E."/>
            <person name="Town C.D."/>
            <person name="Bancroft I."/>
            <person name="Wang X."/>
            <person name="Meng J."/>
            <person name="Ma J."/>
            <person name="Pires J.C."/>
            <person name="King G.J."/>
            <person name="Brunel D."/>
            <person name="Delourme R."/>
            <person name="Renard M."/>
            <person name="Aury J.M."/>
            <person name="Adams K.L."/>
            <person name="Batley J."/>
            <person name="Snowdon R.J."/>
            <person name="Tost J."/>
            <person name="Edwards D."/>
            <person name="Zhou Y."/>
            <person name="Hua W."/>
            <person name="Sharpe A.G."/>
            <person name="Paterson A.H."/>
            <person name="Guan C."/>
            <person name="Wincker P."/>
        </authorList>
    </citation>
    <scope>NUCLEOTIDE SEQUENCE [LARGE SCALE GENOMIC DNA]</scope>
    <source>
        <strain evidence="4">cv. Darmor-bzh</strain>
    </source>
</reference>
<evidence type="ECO:0000256" key="1">
    <source>
        <dbReference type="SAM" id="SignalP"/>
    </source>
</evidence>